<evidence type="ECO:0000313" key="11">
    <source>
        <dbReference type="EMBL" id="MCF1752994.1"/>
    </source>
</evidence>
<evidence type="ECO:0000256" key="5">
    <source>
        <dbReference type="ARBA" id="ARBA00022741"/>
    </source>
</evidence>
<keyword evidence="9" id="KW-0472">Membrane</keyword>
<keyword evidence="8" id="KW-0902">Two-component regulatory system</keyword>
<dbReference type="PANTHER" id="PTHR24421:SF10">
    <property type="entry name" value="NITRATE_NITRITE SENSOR PROTEIN NARQ"/>
    <property type="match status" value="1"/>
</dbReference>
<dbReference type="InterPro" id="IPR011990">
    <property type="entry name" value="TPR-like_helical_dom_sf"/>
</dbReference>
<evidence type="ECO:0000313" key="12">
    <source>
        <dbReference type="Proteomes" id="UP001201449"/>
    </source>
</evidence>
<evidence type="ECO:0000256" key="9">
    <source>
        <dbReference type="SAM" id="Phobius"/>
    </source>
</evidence>
<dbReference type="PROSITE" id="PS50109">
    <property type="entry name" value="HIS_KIN"/>
    <property type="match status" value="1"/>
</dbReference>
<evidence type="ECO:0000259" key="10">
    <source>
        <dbReference type="PROSITE" id="PS50109"/>
    </source>
</evidence>
<keyword evidence="9" id="KW-1133">Transmembrane helix</keyword>
<dbReference type="Gene3D" id="1.25.40.10">
    <property type="entry name" value="Tetratricopeptide repeat domain"/>
    <property type="match status" value="1"/>
</dbReference>
<dbReference type="Gene3D" id="3.30.565.10">
    <property type="entry name" value="Histidine kinase-like ATPase, C-terminal domain"/>
    <property type="match status" value="1"/>
</dbReference>
<comment type="caution">
    <text evidence="11">The sequence shown here is derived from an EMBL/GenBank/DDBJ whole genome shotgun (WGS) entry which is preliminary data.</text>
</comment>
<dbReference type="SUPFAM" id="SSF55874">
    <property type="entry name" value="ATPase domain of HSP90 chaperone/DNA topoisomerase II/histidine kinase"/>
    <property type="match status" value="1"/>
</dbReference>
<dbReference type="EMBL" id="JAKEVZ010000018">
    <property type="protein sequence ID" value="MCF1752994.1"/>
    <property type="molecule type" value="Genomic_DNA"/>
</dbReference>
<reference evidence="11 12" key="1">
    <citation type="submission" date="2022-01" db="EMBL/GenBank/DDBJ databases">
        <title>Mariniradius saccharolyticus sp. nov., isolated from sediment of a river.</title>
        <authorList>
            <person name="Liu H."/>
        </authorList>
    </citation>
    <scope>NUCLEOTIDE SEQUENCE [LARGE SCALE GENOMIC DNA]</scope>
    <source>
        <strain evidence="11 12">RY-2</strain>
    </source>
</reference>
<feature type="transmembrane region" description="Helical" evidence="9">
    <location>
        <begin position="359"/>
        <end position="378"/>
    </location>
</feature>
<dbReference type="RefSeq" id="WP_234862825.1">
    <property type="nucleotide sequence ID" value="NZ_JAKEVZ010000018.1"/>
</dbReference>
<keyword evidence="7" id="KW-0067">ATP-binding</keyword>
<dbReference type="GO" id="GO:0016301">
    <property type="term" value="F:kinase activity"/>
    <property type="evidence" value="ECO:0007669"/>
    <property type="project" value="UniProtKB-KW"/>
</dbReference>
<dbReference type="CDD" id="cd16917">
    <property type="entry name" value="HATPase_UhpB-NarQ-NarX-like"/>
    <property type="match status" value="1"/>
</dbReference>
<evidence type="ECO:0000256" key="7">
    <source>
        <dbReference type="ARBA" id="ARBA00022840"/>
    </source>
</evidence>
<dbReference type="InterPro" id="IPR050482">
    <property type="entry name" value="Sensor_HK_TwoCompSys"/>
</dbReference>
<dbReference type="PANTHER" id="PTHR24421">
    <property type="entry name" value="NITRATE/NITRITE SENSOR PROTEIN NARX-RELATED"/>
    <property type="match status" value="1"/>
</dbReference>
<gene>
    <name evidence="11" type="ORF">L0U89_18185</name>
</gene>
<keyword evidence="6 11" id="KW-0418">Kinase</keyword>
<feature type="domain" description="Histidine kinase" evidence="10">
    <location>
        <begin position="399"/>
        <end position="591"/>
    </location>
</feature>
<dbReference type="InterPro" id="IPR003594">
    <property type="entry name" value="HATPase_dom"/>
</dbReference>
<dbReference type="SMART" id="SM00028">
    <property type="entry name" value="TPR"/>
    <property type="match status" value="6"/>
</dbReference>
<evidence type="ECO:0000256" key="4">
    <source>
        <dbReference type="ARBA" id="ARBA00022679"/>
    </source>
</evidence>
<dbReference type="InterPro" id="IPR011712">
    <property type="entry name" value="Sig_transdc_His_kin_sub3_dim/P"/>
</dbReference>
<dbReference type="Gene3D" id="1.20.5.1930">
    <property type="match status" value="1"/>
</dbReference>
<organism evidence="11 12">
    <name type="scientific">Mariniradius sediminis</name>
    <dbReference type="NCBI Taxonomy" id="2909237"/>
    <lineage>
        <taxon>Bacteria</taxon>
        <taxon>Pseudomonadati</taxon>
        <taxon>Bacteroidota</taxon>
        <taxon>Cytophagia</taxon>
        <taxon>Cytophagales</taxon>
        <taxon>Cyclobacteriaceae</taxon>
        <taxon>Mariniradius</taxon>
    </lineage>
</organism>
<protein>
    <recommendedName>
        <fullName evidence="2">histidine kinase</fullName>
        <ecNumber evidence="2">2.7.13.3</ecNumber>
    </recommendedName>
</protein>
<evidence type="ECO:0000256" key="8">
    <source>
        <dbReference type="ARBA" id="ARBA00023012"/>
    </source>
</evidence>
<keyword evidence="9" id="KW-0812">Transmembrane</keyword>
<dbReference type="Pfam" id="PF02518">
    <property type="entry name" value="HATPase_c"/>
    <property type="match status" value="1"/>
</dbReference>
<dbReference type="SUPFAM" id="SSF48452">
    <property type="entry name" value="TPR-like"/>
    <property type="match status" value="2"/>
</dbReference>
<accession>A0ABS9BY72</accession>
<evidence type="ECO:0000256" key="1">
    <source>
        <dbReference type="ARBA" id="ARBA00000085"/>
    </source>
</evidence>
<keyword evidence="12" id="KW-1185">Reference proteome</keyword>
<dbReference type="Proteomes" id="UP001201449">
    <property type="component" value="Unassembled WGS sequence"/>
</dbReference>
<evidence type="ECO:0000256" key="6">
    <source>
        <dbReference type="ARBA" id="ARBA00022777"/>
    </source>
</evidence>
<keyword evidence="4" id="KW-0808">Transferase</keyword>
<proteinExistence type="predicted"/>
<name>A0ABS9BY72_9BACT</name>
<dbReference type="SMART" id="SM00387">
    <property type="entry name" value="HATPase_c"/>
    <property type="match status" value="1"/>
</dbReference>
<sequence length="595" mass="67412">MTLEMGSKAFALASHASDSALSLGRQAFELSRESDFLRGEANAANALGWTWMHKGNLDSAVFYLLHAKNIFTQEKLEFDLARVAINLSEVYSKQSRFAEALASALEAERLSEQLGNIPLLTDTKRLLAILYREKGEYAKSVENFQAAIKGFEEQKDTRRSINTAISLSILLRKMDLPDSSLSVLNRCLRLLEQEENLYQMAMVREHLGETYFMKGQVRASLAEYEKAYALFVKLGNMADVAYEAMVVGKAYGSLGDFGKAEEFLLRSYHLSDSLGLRNYQFDASSELSQLYQQTQQWKKATDQLQLTLQLKDTLAQNMQIQKMSELTAQYENEKKEQEIALLRSNMELEAIKSRRQRQLQYFLLALIPVLVGFGYLIFNRAQLKQKLQEQTLRNQLSKDLHDDIGSTLSSISINSRIALMKMEEKDFVVKQLEKIQQNSKAILDNMSHIVWSINPANDSLDMMVFKMKDFASEMLEPLGINFQFDAESLDLKAKISPVVRKNLYLIFKESLNNASKYSKATEITAKITIQDGDLFLFVSDNGKGFSVEDEQHRGNGLKNMQGRAAQIKGTLTFESLIGQGTHIRLKVPSPHWGIG</sequence>
<comment type="catalytic activity">
    <reaction evidence="1">
        <text>ATP + protein L-histidine = ADP + protein N-phospho-L-histidine.</text>
        <dbReference type="EC" id="2.7.13.3"/>
    </reaction>
</comment>
<evidence type="ECO:0000256" key="2">
    <source>
        <dbReference type="ARBA" id="ARBA00012438"/>
    </source>
</evidence>
<dbReference type="InterPro" id="IPR005467">
    <property type="entry name" value="His_kinase_dom"/>
</dbReference>
<dbReference type="InterPro" id="IPR036890">
    <property type="entry name" value="HATPase_C_sf"/>
</dbReference>
<keyword evidence="3" id="KW-0597">Phosphoprotein</keyword>
<dbReference type="InterPro" id="IPR019734">
    <property type="entry name" value="TPR_rpt"/>
</dbReference>
<evidence type="ECO:0000256" key="3">
    <source>
        <dbReference type="ARBA" id="ARBA00022553"/>
    </source>
</evidence>
<dbReference type="EC" id="2.7.13.3" evidence="2"/>
<dbReference type="Pfam" id="PF07730">
    <property type="entry name" value="HisKA_3"/>
    <property type="match status" value="1"/>
</dbReference>
<keyword evidence="5" id="KW-0547">Nucleotide-binding</keyword>